<reference evidence="1 2" key="1">
    <citation type="submission" date="2019-09" db="EMBL/GenBank/DDBJ databases">
        <title>Draft genome sequence of Ginsengibacter sp. BR5-29.</title>
        <authorList>
            <person name="Im W.-T."/>
        </authorList>
    </citation>
    <scope>NUCLEOTIDE SEQUENCE [LARGE SCALE GENOMIC DNA]</scope>
    <source>
        <strain evidence="1 2">BR5-29</strain>
    </source>
</reference>
<dbReference type="EMBL" id="VYQF01000006">
    <property type="protein sequence ID" value="KAA9037288.1"/>
    <property type="molecule type" value="Genomic_DNA"/>
</dbReference>
<dbReference type="Proteomes" id="UP000326903">
    <property type="component" value="Unassembled WGS sequence"/>
</dbReference>
<dbReference type="InterPro" id="IPR018841">
    <property type="entry name" value="DUF2442"/>
</dbReference>
<proteinExistence type="predicted"/>
<name>A0A5J5IEL5_9BACT</name>
<evidence type="ECO:0000313" key="2">
    <source>
        <dbReference type="Proteomes" id="UP000326903"/>
    </source>
</evidence>
<dbReference type="RefSeq" id="WP_150416216.1">
    <property type="nucleotide sequence ID" value="NZ_VYQF01000006.1"/>
</dbReference>
<comment type="caution">
    <text evidence="1">The sequence shown here is derived from an EMBL/GenBank/DDBJ whole genome shotgun (WGS) entry which is preliminary data.</text>
</comment>
<organism evidence="1 2">
    <name type="scientific">Ginsengibacter hankyongi</name>
    <dbReference type="NCBI Taxonomy" id="2607284"/>
    <lineage>
        <taxon>Bacteria</taxon>
        <taxon>Pseudomonadati</taxon>
        <taxon>Bacteroidota</taxon>
        <taxon>Chitinophagia</taxon>
        <taxon>Chitinophagales</taxon>
        <taxon>Chitinophagaceae</taxon>
        <taxon>Ginsengibacter</taxon>
    </lineage>
</organism>
<accession>A0A5J5IEL5</accession>
<gene>
    <name evidence="1" type="ORF">FW778_17845</name>
</gene>
<dbReference type="Gene3D" id="3.30.2020.40">
    <property type="entry name" value="Uncharacterised protein PF10387, DUF2442"/>
    <property type="match status" value="1"/>
</dbReference>
<dbReference type="Pfam" id="PF10387">
    <property type="entry name" value="DUF2442"/>
    <property type="match status" value="1"/>
</dbReference>
<protein>
    <submittedName>
        <fullName evidence="1">DUF2442 domain-containing protein</fullName>
    </submittedName>
</protein>
<dbReference type="AlphaFoldDB" id="A0A5J5IEL5"/>
<evidence type="ECO:0000313" key="1">
    <source>
        <dbReference type="EMBL" id="KAA9037288.1"/>
    </source>
</evidence>
<keyword evidence="2" id="KW-1185">Reference proteome</keyword>
<sequence length="98" mass="11433">MNSVKEIKNKNQAINWVKDLSFNQLPKIENVAFIKDEIAFILNDGRVIYIPISWSKKLLKATISQRQNFKNNGIHVFWDDIDEIIGVKNILFGKELFL</sequence>